<organism evidence="2 3">
    <name type="scientific">Streptomyces colonosanans</name>
    <dbReference type="NCBI Taxonomy" id="1428652"/>
    <lineage>
        <taxon>Bacteria</taxon>
        <taxon>Bacillati</taxon>
        <taxon>Actinomycetota</taxon>
        <taxon>Actinomycetes</taxon>
        <taxon>Kitasatosporales</taxon>
        <taxon>Streptomycetaceae</taxon>
        <taxon>Streptomyces</taxon>
    </lineage>
</organism>
<dbReference type="STRING" id="1428652.BIV24_11500"/>
<dbReference type="OrthoDB" id="9152336at2"/>
<accession>A0A1S2PLA3</accession>
<dbReference type="RefSeq" id="WP_071366147.1">
    <property type="nucleotide sequence ID" value="NZ_MLYP01000029.1"/>
</dbReference>
<feature type="signal peptide" evidence="1">
    <location>
        <begin position="1"/>
        <end position="27"/>
    </location>
</feature>
<name>A0A1S2PLA3_9ACTN</name>
<protein>
    <recommendedName>
        <fullName evidence="4">Metalloprotease</fullName>
    </recommendedName>
</protein>
<evidence type="ECO:0000256" key="1">
    <source>
        <dbReference type="SAM" id="SignalP"/>
    </source>
</evidence>
<reference evidence="2 3" key="1">
    <citation type="submission" date="2016-10" db="EMBL/GenBank/DDBJ databases">
        <title>Genome sequence of Streptomyces sp. MUSC 93.</title>
        <authorList>
            <person name="Lee L.-H."/>
            <person name="Ser H.-L."/>
            <person name="Law J.W.-F."/>
        </authorList>
    </citation>
    <scope>NUCLEOTIDE SEQUENCE [LARGE SCALE GENOMIC DNA]</scope>
    <source>
        <strain evidence="2 3">MUSC 93</strain>
    </source>
</reference>
<keyword evidence="3" id="KW-1185">Reference proteome</keyword>
<evidence type="ECO:0008006" key="4">
    <source>
        <dbReference type="Google" id="ProtNLM"/>
    </source>
</evidence>
<dbReference type="AlphaFoldDB" id="A0A1S2PLA3"/>
<gene>
    <name evidence="2" type="ORF">BIV24_11500</name>
</gene>
<comment type="caution">
    <text evidence="2">The sequence shown here is derived from an EMBL/GenBank/DDBJ whole genome shotgun (WGS) entry which is preliminary data.</text>
</comment>
<proteinExistence type="predicted"/>
<feature type="chain" id="PRO_5010273286" description="Metalloprotease" evidence="1">
    <location>
        <begin position="28"/>
        <end position="408"/>
    </location>
</feature>
<sequence length="408" mass="44060">MKKTLAWAVTLVTAATCALGTALPAAAADDVTASAATASSGSPLDTSKLSPEAKALVDQVLADLPADWQERRDAAAAKYGIHDTQWAGLLNSAIKPGDHQCQTTEFRDYSKSLLAGVDDPDLLDWLYVFSAFDLPTYDALLFGSESKSNTFGVNGEYTNELTSEGKDLKRFWDIQSDDIQLVPMHGRDLFSSPERVARVYKVLFGIKSDAVALRLAKDVIELVNYFPSLKGGDNPIFTFNAFAFSEEGNPHPLGISDRIVVGDGILEAMKAIGLGGTAPRAIVAHEFGHHVQYEDNLFANTTLTGPEATRRTELMADAFGTYFLTHSRGEALNTKRVLDSAKSFYQVGDCYFDSPGHHGTPNQRLASSAWGASVANDAANQGHILPSLKLDELFEAKLPDIVKPDATN</sequence>
<dbReference type="Proteomes" id="UP000179935">
    <property type="component" value="Unassembled WGS sequence"/>
</dbReference>
<evidence type="ECO:0000313" key="3">
    <source>
        <dbReference type="Proteomes" id="UP000179935"/>
    </source>
</evidence>
<keyword evidence="1" id="KW-0732">Signal</keyword>
<evidence type="ECO:0000313" key="2">
    <source>
        <dbReference type="EMBL" id="OIJ94165.1"/>
    </source>
</evidence>
<dbReference type="EMBL" id="MLYP01000029">
    <property type="protein sequence ID" value="OIJ94165.1"/>
    <property type="molecule type" value="Genomic_DNA"/>
</dbReference>